<name>A0ACC1J1W3_9FUNG</name>
<keyword evidence="2" id="KW-1185">Reference proteome</keyword>
<sequence length="299" mass="31922">MDALLKWAILNGATMSEDAPNNGPRPEPKKIDPEIIDAILGKPASVQMTECVDAAEDTTQSTEDREIALDNLEMLIENIDNAANLQPLALWPRLINLLSDTEPSVRTGVLWVMGTAVQHNPKAQKSFGSNGCLKAVLEVLRKDTVGEVRAKALYCVSSYVRANVAGLTEFVSQGGLLALLQAIESAANVLGQKTFFLLRALIDEAMDEETPKELRPGSSLPNAIVELGFVPATVRAIRPMVEAGESGAVVEQAAMFLATLAATDKGKAAVGGCDELKELVPKIKLAFDDFDIAGLDALL</sequence>
<accession>A0ACC1J1W3</accession>
<dbReference type="Proteomes" id="UP001150603">
    <property type="component" value="Unassembled WGS sequence"/>
</dbReference>
<evidence type="ECO:0000313" key="2">
    <source>
        <dbReference type="Proteomes" id="UP001150603"/>
    </source>
</evidence>
<organism evidence="1 2">
    <name type="scientific">Linderina macrospora</name>
    <dbReference type="NCBI Taxonomy" id="4868"/>
    <lineage>
        <taxon>Eukaryota</taxon>
        <taxon>Fungi</taxon>
        <taxon>Fungi incertae sedis</taxon>
        <taxon>Zoopagomycota</taxon>
        <taxon>Kickxellomycotina</taxon>
        <taxon>Kickxellomycetes</taxon>
        <taxon>Kickxellales</taxon>
        <taxon>Kickxellaceae</taxon>
        <taxon>Linderina</taxon>
    </lineage>
</organism>
<comment type="caution">
    <text evidence="1">The sequence shown here is derived from an EMBL/GenBank/DDBJ whole genome shotgun (WGS) entry which is preliminary data.</text>
</comment>
<protein>
    <submittedName>
        <fullName evidence="1">Hsp70 nucleotide exchange factor fes1</fullName>
    </submittedName>
</protein>
<gene>
    <name evidence="1" type="primary">FES1</name>
    <name evidence="1" type="ORF">FBU59_005719</name>
</gene>
<proteinExistence type="predicted"/>
<dbReference type="EMBL" id="JANBPW010004673">
    <property type="protein sequence ID" value="KAJ1934378.1"/>
    <property type="molecule type" value="Genomic_DNA"/>
</dbReference>
<evidence type="ECO:0000313" key="1">
    <source>
        <dbReference type="EMBL" id="KAJ1934378.1"/>
    </source>
</evidence>
<reference evidence="1" key="1">
    <citation type="submission" date="2022-07" db="EMBL/GenBank/DDBJ databases">
        <title>Phylogenomic reconstructions and comparative analyses of Kickxellomycotina fungi.</title>
        <authorList>
            <person name="Reynolds N.K."/>
            <person name="Stajich J.E."/>
            <person name="Barry K."/>
            <person name="Grigoriev I.V."/>
            <person name="Crous P."/>
            <person name="Smith M.E."/>
        </authorList>
    </citation>
    <scope>NUCLEOTIDE SEQUENCE</scope>
    <source>
        <strain evidence="1">NRRL 5244</strain>
    </source>
</reference>